<comment type="caution">
    <text evidence="5">The sequence shown here is derived from an EMBL/GenBank/DDBJ whole genome shotgun (WGS) entry which is preliminary data.</text>
</comment>
<dbReference type="NCBIfam" id="TIGR01509">
    <property type="entry name" value="HAD-SF-IA-v3"/>
    <property type="match status" value="1"/>
</dbReference>
<keyword evidence="6" id="KW-1185">Reference proteome</keyword>
<dbReference type="Pfam" id="PF13419">
    <property type="entry name" value="HAD_2"/>
    <property type="match status" value="1"/>
</dbReference>
<dbReference type="InterPro" id="IPR006439">
    <property type="entry name" value="HAD-SF_hydro_IA"/>
</dbReference>
<evidence type="ECO:0000256" key="2">
    <source>
        <dbReference type="ARBA" id="ARBA00022723"/>
    </source>
</evidence>
<dbReference type="InterPro" id="IPR041492">
    <property type="entry name" value="HAD_2"/>
</dbReference>
<dbReference type="SUPFAM" id="SSF56784">
    <property type="entry name" value="HAD-like"/>
    <property type="match status" value="1"/>
</dbReference>
<name>A0ABQ6FI38_9CHLR</name>
<dbReference type="PRINTS" id="PR00413">
    <property type="entry name" value="HADHALOGNASE"/>
</dbReference>
<comment type="cofactor">
    <cofactor evidence="1">
        <name>Mg(2+)</name>
        <dbReference type="ChEBI" id="CHEBI:18420"/>
    </cofactor>
</comment>
<sequence>MTLSDLPAEKTLLPLQTSAILFDLDDTLHHRSKAFYGWASDFAQRYHDPAKKAELTAMVQYLVELDNHGYRPREEYFTDVKRKYPAVEGSIEQLIEGYQRDVIDHIILEDEIMLLLQQLRARQIPFGIVTNGVGSQQKRKIKTLGIDAYTNCIFVSKEFGKQKPDPAIFLAAASCLQKPAQEILFVGDNPEFDIWGAHQVGMKTVWIHHEPRQWPEQISPEVADLTVHTFADLLPVLGLQPAADEEHNTVSQG</sequence>
<keyword evidence="4" id="KW-0460">Magnesium</keyword>
<keyword evidence="2" id="KW-0479">Metal-binding</keyword>
<dbReference type="SFLD" id="SFLDS00003">
    <property type="entry name" value="Haloacid_Dehalogenase"/>
    <property type="match status" value="1"/>
</dbReference>
<dbReference type="InterPro" id="IPR023214">
    <property type="entry name" value="HAD_sf"/>
</dbReference>
<dbReference type="EMBL" id="BSRI01000001">
    <property type="protein sequence ID" value="GLV53782.1"/>
    <property type="molecule type" value="Genomic_DNA"/>
</dbReference>
<reference evidence="5 6" key="1">
    <citation type="submission" date="2023-02" db="EMBL/GenBank/DDBJ databases">
        <title>Dictyobacter halimunensis sp. nov., a new member of the class Ktedonobacteria from forest soil in a geothermal area.</title>
        <authorList>
            <person name="Rachmania M.K."/>
            <person name="Ningsih F."/>
            <person name="Sakai Y."/>
            <person name="Yabe S."/>
            <person name="Yokota A."/>
            <person name="Sjamsuridzal W."/>
        </authorList>
    </citation>
    <scope>NUCLEOTIDE SEQUENCE [LARGE SCALE GENOMIC DNA]</scope>
    <source>
        <strain evidence="5 6">S3.2.2.5</strain>
    </source>
</reference>
<evidence type="ECO:0000313" key="6">
    <source>
        <dbReference type="Proteomes" id="UP001344906"/>
    </source>
</evidence>
<evidence type="ECO:0008006" key="7">
    <source>
        <dbReference type="Google" id="ProtNLM"/>
    </source>
</evidence>
<dbReference type="NCBIfam" id="TIGR01549">
    <property type="entry name" value="HAD-SF-IA-v1"/>
    <property type="match status" value="1"/>
</dbReference>
<dbReference type="InterPro" id="IPR036412">
    <property type="entry name" value="HAD-like_sf"/>
</dbReference>
<dbReference type="InterPro" id="IPR051400">
    <property type="entry name" value="HAD-like_hydrolase"/>
</dbReference>
<organism evidence="5 6">
    <name type="scientific">Dictyobacter halimunensis</name>
    <dbReference type="NCBI Taxonomy" id="3026934"/>
    <lineage>
        <taxon>Bacteria</taxon>
        <taxon>Bacillati</taxon>
        <taxon>Chloroflexota</taxon>
        <taxon>Ktedonobacteria</taxon>
        <taxon>Ktedonobacterales</taxon>
        <taxon>Dictyobacteraceae</taxon>
        <taxon>Dictyobacter</taxon>
    </lineage>
</organism>
<dbReference type="PANTHER" id="PTHR46470">
    <property type="entry name" value="N-ACYLNEURAMINATE-9-PHOSPHATASE"/>
    <property type="match status" value="1"/>
</dbReference>
<evidence type="ECO:0000256" key="4">
    <source>
        <dbReference type="ARBA" id="ARBA00022842"/>
    </source>
</evidence>
<accession>A0ABQ6FI38</accession>
<dbReference type="Gene3D" id="3.40.50.1000">
    <property type="entry name" value="HAD superfamily/HAD-like"/>
    <property type="match status" value="1"/>
</dbReference>
<dbReference type="SFLD" id="SFLDG01129">
    <property type="entry name" value="C1.5:_HAD__Beta-PGM__Phosphata"/>
    <property type="match status" value="1"/>
</dbReference>
<keyword evidence="3" id="KW-0378">Hydrolase</keyword>
<dbReference type="Gene3D" id="1.10.150.520">
    <property type="match status" value="1"/>
</dbReference>
<evidence type="ECO:0000256" key="1">
    <source>
        <dbReference type="ARBA" id="ARBA00001946"/>
    </source>
</evidence>
<proteinExistence type="predicted"/>
<dbReference type="Proteomes" id="UP001344906">
    <property type="component" value="Unassembled WGS sequence"/>
</dbReference>
<protein>
    <recommendedName>
        <fullName evidence="7">Haloacid dehalogenase</fullName>
    </recommendedName>
</protein>
<gene>
    <name evidence="5" type="ORF">KDH_06330</name>
</gene>
<dbReference type="PANTHER" id="PTHR46470:SF2">
    <property type="entry name" value="GLYCERALDEHYDE 3-PHOSPHATE PHOSPHATASE"/>
    <property type="match status" value="1"/>
</dbReference>
<evidence type="ECO:0000256" key="3">
    <source>
        <dbReference type="ARBA" id="ARBA00022801"/>
    </source>
</evidence>
<evidence type="ECO:0000313" key="5">
    <source>
        <dbReference type="EMBL" id="GLV53782.1"/>
    </source>
</evidence>